<dbReference type="InterPro" id="IPR002347">
    <property type="entry name" value="SDR_fam"/>
</dbReference>
<reference evidence="3 4" key="1">
    <citation type="submission" date="2019-02" db="EMBL/GenBank/DDBJ databases">
        <title>Genomic Encyclopedia of Type Strains, Phase IV (KMG-IV): sequencing the most valuable type-strain genomes for metagenomic binning, comparative biology and taxonomic classification.</title>
        <authorList>
            <person name="Goeker M."/>
        </authorList>
    </citation>
    <scope>NUCLEOTIDE SEQUENCE [LARGE SCALE GENOMIC DNA]</scope>
    <source>
        <strain evidence="3 4">DSM 105135</strain>
    </source>
</reference>
<dbReference type="RefSeq" id="WP_130414521.1">
    <property type="nucleotide sequence ID" value="NZ_SHKX01000013.1"/>
</dbReference>
<evidence type="ECO:0000256" key="1">
    <source>
        <dbReference type="ARBA" id="ARBA00006484"/>
    </source>
</evidence>
<sequence>MTRDLPNLRLDGRTALVTGASGGLGLYFAQVLAAAGAEVVLAARRLETLQAEVAALRAQGLKAHAVAMDVTDKLSVAQAFADAEAALGGRPVQLLVNNAGWSGRSLFVDLEEAEWDGVVDTSLKGAYLVTRELTRRLIAAGQPGSVVNIASILGQRVTPSVSPYCAAKAGLIHLTKSLALELARYRIRVNALAPGYIATDMNRDFWETEPGKQMLKRIPQRRLGQPEDLAGPLLLLLSDAGAFMTGSLLTVDGGHVCNSI</sequence>
<dbReference type="Proteomes" id="UP000292423">
    <property type="component" value="Unassembled WGS sequence"/>
</dbReference>
<dbReference type="InterPro" id="IPR020904">
    <property type="entry name" value="Sc_DH/Rdtase_CS"/>
</dbReference>
<dbReference type="Pfam" id="PF13561">
    <property type="entry name" value="adh_short_C2"/>
    <property type="match status" value="1"/>
</dbReference>
<dbReference type="PRINTS" id="PR00080">
    <property type="entry name" value="SDRFAMILY"/>
</dbReference>
<dbReference type="Gene3D" id="3.40.50.720">
    <property type="entry name" value="NAD(P)-binding Rossmann-like Domain"/>
    <property type="match status" value="1"/>
</dbReference>
<accession>A0A4Q7YPR9</accession>
<dbReference type="SMART" id="SM00822">
    <property type="entry name" value="PKS_KR"/>
    <property type="match status" value="1"/>
</dbReference>
<name>A0A4Q7YPR9_9GAMM</name>
<feature type="domain" description="Ketoreductase" evidence="2">
    <location>
        <begin position="13"/>
        <end position="229"/>
    </location>
</feature>
<dbReference type="InterPro" id="IPR057326">
    <property type="entry name" value="KR_dom"/>
</dbReference>
<evidence type="ECO:0000313" key="4">
    <source>
        <dbReference type="Proteomes" id="UP000292423"/>
    </source>
</evidence>
<comment type="similarity">
    <text evidence="1">Belongs to the short-chain dehydrogenases/reductases (SDR) family.</text>
</comment>
<dbReference type="GO" id="GO:0030497">
    <property type="term" value="P:fatty acid elongation"/>
    <property type="evidence" value="ECO:0007669"/>
    <property type="project" value="TreeGrafter"/>
</dbReference>
<dbReference type="GO" id="GO:0016616">
    <property type="term" value="F:oxidoreductase activity, acting on the CH-OH group of donors, NAD or NADP as acceptor"/>
    <property type="evidence" value="ECO:0007669"/>
    <property type="project" value="UniProtKB-ARBA"/>
</dbReference>
<dbReference type="PANTHER" id="PTHR42760:SF135">
    <property type="entry name" value="BLL7886 PROTEIN"/>
    <property type="match status" value="1"/>
</dbReference>
<dbReference type="PROSITE" id="PS00061">
    <property type="entry name" value="ADH_SHORT"/>
    <property type="match status" value="1"/>
</dbReference>
<organism evidence="3 4">
    <name type="scientific">Fluviicoccus keumensis</name>
    <dbReference type="NCBI Taxonomy" id="1435465"/>
    <lineage>
        <taxon>Bacteria</taxon>
        <taxon>Pseudomonadati</taxon>
        <taxon>Pseudomonadota</taxon>
        <taxon>Gammaproteobacteria</taxon>
        <taxon>Moraxellales</taxon>
        <taxon>Moraxellaceae</taxon>
        <taxon>Fluviicoccus</taxon>
    </lineage>
</organism>
<dbReference type="PRINTS" id="PR00081">
    <property type="entry name" value="GDHRDH"/>
</dbReference>
<dbReference type="PANTHER" id="PTHR42760">
    <property type="entry name" value="SHORT-CHAIN DEHYDROGENASES/REDUCTASES FAMILY MEMBER"/>
    <property type="match status" value="1"/>
</dbReference>
<proteinExistence type="inferred from homology"/>
<evidence type="ECO:0000259" key="2">
    <source>
        <dbReference type="SMART" id="SM00822"/>
    </source>
</evidence>
<dbReference type="InterPro" id="IPR036291">
    <property type="entry name" value="NAD(P)-bd_dom_sf"/>
</dbReference>
<dbReference type="SUPFAM" id="SSF51735">
    <property type="entry name" value="NAD(P)-binding Rossmann-fold domains"/>
    <property type="match status" value="1"/>
</dbReference>
<comment type="caution">
    <text evidence="3">The sequence shown here is derived from an EMBL/GenBank/DDBJ whole genome shotgun (WGS) entry which is preliminary data.</text>
</comment>
<dbReference type="NCBIfam" id="NF005559">
    <property type="entry name" value="PRK07231.1"/>
    <property type="match status" value="1"/>
</dbReference>
<dbReference type="OrthoDB" id="9806974at2"/>
<keyword evidence="4" id="KW-1185">Reference proteome</keyword>
<evidence type="ECO:0000313" key="3">
    <source>
        <dbReference type="EMBL" id="RZU38715.1"/>
    </source>
</evidence>
<dbReference type="AlphaFoldDB" id="A0A4Q7YPR9"/>
<protein>
    <submittedName>
        <fullName evidence="3">NAD(P)-dependent dehydrogenase (Short-subunit alcohol dehydrogenase family)</fullName>
    </submittedName>
</protein>
<gene>
    <name evidence="3" type="ORF">EV700_2650</name>
</gene>
<dbReference type="FunFam" id="3.40.50.720:FF:000084">
    <property type="entry name" value="Short-chain dehydrogenase reductase"/>
    <property type="match status" value="1"/>
</dbReference>
<dbReference type="EMBL" id="SHKX01000013">
    <property type="protein sequence ID" value="RZU38715.1"/>
    <property type="molecule type" value="Genomic_DNA"/>
</dbReference>